<keyword evidence="4 8" id="KW-0548">Nucleotidyltransferase</keyword>
<evidence type="ECO:0000256" key="2">
    <source>
        <dbReference type="ARBA" id="ARBA00022484"/>
    </source>
</evidence>
<dbReference type="InterPro" id="IPR058752">
    <property type="entry name" value="RDRP_C_head"/>
</dbReference>
<dbReference type="GO" id="GO:0003723">
    <property type="term" value="F:RNA binding"/>
    <property type="evidence" value="ECO:0007669"/>
    <property type="project" value="UniProtKB-KW"/>
</dbReference>
<dbReference type="InterPro" id="IPR057596">
    <property type="entry name" value="RDRP_core"/>
</dbReference>
<keyword evidence="5 8" id="KW-0694">RNA-binding</keyword>
<evidence type="ECO:0000256" key="3">
    <source>
        <dbReference type="ARBA" id="ARBA00022679"/>
    </source>
</evidence>
<proteinExistence type="inferred from homology"/>
<evidence type="ECO:0000259" key="10">
    <source>
        <dbReference type="Pfam" id="PF26253"/>
    </source>
</evidence>
<comment type="caution">
    <text evidence="11">The sequence shown here is derived from an EMBL/GenBank/DDBJ whole genome shotgun (WGS) entry which is preliminary data.</text>
</comment>
<dbReference type="RefSeq" id="XP_058306529.1">
    <property type="nucleotide sequence ID" value="XM_058454280.1"/>
</dbReference>
<gene>
    <name evidence="11" type="ORF">N7498_007218</name>
</gene>
<dbReference type="EC" id="2.7.7.48" evidence="8"/>
<evidence type="ECO:0000256" key="1">
    <source>
        <dbReference type="ARBA" id="ARBA00005762"/>
    </source>
</evidence>
<evidence type="ECO:0000313" key="11">
    <source>
        <dbReference type="EMBL" id="KAJ5198101.1"/>
    </source>
</evidence>
<evidence type="ECO:0000256" key="4">
    <source>
        <dbReference type="ARBA" id="ARBA00022695"/>
    </source>
</evidence>
<keyword evidence="12" id="KW-1185">Reference proteome</keyword>
<evidence type="ECO:0000259" key="9">
    <source>
        <dbReference type="Pfam" id="PF05183"/>
    </source>
</evidence>
<protein>
    <recommendedName>
        <fullName evidence="8">RNA-dependent RNA polymerase</fullName>
        <ecNumber evidence="8">2.7.7.48</ecNumber>
    </recommendedName>
</protein>
<dbReference type="PANTHER" id="PTHR23079">
    <property type="entry name" value="RNA-DEPENDENT RNA POLYMERASE"/>
    <property type="match status" value="1"/>
</dbReference>
<dbReference type="CDD" id="cd00590">
    <property type="entry name" value="RRM_SF"/>
    <property type="match status" value="1"/>
</dbReference>
<keyword evidence="2 8" id="KW-0696">RNA-directed RNA polymerase</keyword>
<evidence type="ECO:0000256" key="7">
    <source>
        <dbReference type="ARBA" id="ARBA00048744"/>
    </source>
</evidence>
<name>A0A9W9MCJ6_9EURO</name>
<evidence type="ECO:0000256" key="5">
    <source>
        <dbReference type="ARBA" id="ARBA00022884"/>
    </source>
</evidence>
<dbReference type="InterPro" id="IPR007855">
    <property type="entry name" value="RDRP"/>
</dbReference>
<reference evidence="11" key="1">
    <citation type="submission" date="2022-12" db="EMBL/GenBank/DDBJ databases">
        <authorList>
            <person name="Petersen C."/>
        </authorList>
    </citation>
    <scope>NUCLEOTIDE SEQUENCE</scope>
    <source>
        <strain evidence="11">IBT 15544</strain>
    </source>
</reference>
<dbReference type="Pfam" id="PF26253">
    <property type="entry name" value="RdRP_head"/>
    <property type="match status" value="1"/>
</dbReference>
<keyword evidence="6" id="KW-0943">RNA-mediated gene silencing</keyword>
<accession>A0A9W9MCJ6</accession>
<reference evidence="11" key="2">
    <citation type="journal article" date="2023" name="IMA Fungus">
        <title>Comparative genomic study of the Penicillium genus elucidates a diverse pangenome and 15 lateral gene transfer events.</title>
        <authorList>
            <person name="Petersen C."/>
            <person name="Sorensen T."/>
            <person name="Nielsen M.R."/>
            <person name="Sondergaard T.E."/>
            <person name="Sorensen J.L."/>
            <person name="Fitzpatrick D.A."/>
            <person name="Frisvad J.C."/>
            <person name="Nielsen K.L."/>
        </authorList>
    </citation>
    <scope>NUCLEOTIDE SEQUENCE</scope>
    <source>
        <strain evidence="11">IBT 15544</strain>
    </source>
</reference>
<dbReference type="EMBL" id="JAPQKR010000014">
    <property type="protein sequence ID" value="KAJ5198101.1"/>
    <property type="molecule type" value="Genomic_DNA"/>
</dbReference>
<comment type="similarity">
    <text evidence="1 8">Belongs to the RdRP family.</text>
</comment>
<organism evidence="11 12">
    <name type="scientific">Penicillium cinerascens</name>
    <dbReference type="NCBI Taxonomy" id="70096"/>
    <lineage>
        <taxon>Eukaryota</taxon>
        <taxon>Fungi</taxon>
        <taxon>Dikarya</taxon>
        <taxon>Ascomycota</taxon>
        <taxon>Pezizomycotina</taxon>
        <taxon>Eurotiomycetes</taxon>
        <taxon>Eurotiomycetidae</taxon>
        <taxon>Eurotiales</taxon>
        <taxon>Aspergillaceae</taxon>
        <taxon>Penicillium</taxon>
    </lineage>
</organism>
<comment type="catalytic activity">
    <reaction evidence="7 8">
        <text>RNA(n) + a ribonucleoside 5'-triphosphate = RNA(n+1) + diphosphate</text>
        <dbReference type="Rhea" id="RHEA:21248"/>
        <dbReference type="Rhea" id="RHEA-COMP:14527"/>
        <dbReference type="Rhea" id="RHEA-COMP:17342"/>
        <dbReference type="ChEBI" id="CHEBI:33019"/>
        <dbReference type="ChEBI" id="CHEBI:61557"/>
        <dbReference type="ChEBI" id="CHEBI:140395"/>
        <dbReference type="EC" id="2.7.7.48"/>
    </reaction>
</comment>
<dbReference type="GO" id="GO:0003968">
    <property type="term" value="F:RNA-directed RNA polymerase activity"/>
    <property type="evidence" value="ECO:0007669"/>
    <property type="project" value="UniProtKB-KW"/>
</dbReference>
<keyword evidence="3 8" id="KW-0808">Transferase</keyword>
<dbReference type="GeneID" id="83181581"/>
<dbReference type="OrthoDB" id="6513042at2759"/>
<evidence type="ECO:0000256" key="6">
    <source>
        <dbReference type="ARBA" id="ARBA00023158"/>
    </source>
</evidence>
<dbReference type="PANTHER" id="PTHR23079:SF55">
    <property type="entry name" value="RNA-DIRECTED RNA POLYMERASE"/>
    <property type="match status" value="1"/>
</dbReference>
<evidence type="ECO:0000313" key="12">
    <source>
        <dbReference type="Proteomes" id="UP001150904"/>
    </source>
</evidence>
<feature type="domain" description="RDRP C-terminal head" evidence="10">
    <location>
        <begin position="1042"/>
        <end position="1192"/>
    </location>
</feature>
<dbReference type="Proteomes" id="UP001150904">
    <property type="component" value="Unassembled WGS sequence"/>
</dbReference>
<dbReference type="GO" id="GO:0030422">
    <property type="term" value="P:siRNA processing"/>
    <property type="evidence" value="ECO:0007669"/>
    <property type="project" value="TreeGrafter"/>
</dbReference>
<dbReference type="GO" id="GO:0031380">
    <property type="term" value="C:nuclear RNA-directed RNA polymerase complex"/>
    <property type="evidence" value="ECO:0007669"/>
    <property type="project" value="TreeGrafter"/>
</dbReference>
<sequence>MPRRSRPEVAKYVPCGVGQAWKSWPSVSITLYNLPNTINTHELWRSFTIQGNIVSIDIFEDRHCHSISKGRIRFCPPPYFAFWERGPYTVKLDRGAKVRVIVCIDANFQEYSVQSPARAHIRYPEKIELRASRFEAGVQRDASTIHLLKSFARSVRLSANVQERALYIYFNEVISMQRGTKVDDKPVPPASYRVRILFSQLNKVWESQDSSLENLSFLIILDYPAIYHRKLLDPSSTFTGDYSWREMDTWLRQTRIIHDVRRGVDIATNLRKSGHLIDLGRWNVLRVTLPANGINMKARTLINDVLKDHNILVQNGNHFQEVEGKAEPVWQWIDGQMNPKWSMLGDLADEHSVQLPFPVRYQLEVCISHGRLSEFNMTRDFVVRLMSLGDTKARRLLEHVATHKSNYLDPMEIFKIKVVKGVTDSKIPEYCCFMRTARVTPTTVYYNTPTVDTSNRITRRYIEFVDRFLRVRFSDEMYLGPVRASINQVDDEIYSRVKSTLACGITIGGRHYEFLAFGNSQFREQGAYFFASLPNLSAAHIRAWMGRFSHIRNIAKHTSRLGQCFSTTRAVGACVVQIQQIPDIERNGYVFSDGVGKISRFLARMATNGLNIKTTNGEPPSAFQFRLGGCKGMLVVSSDPQPSELHIRPSQYKFESPHGGLEVIRWSSNSLATLNRQLILILDALGISRGVILEKQRTMLQSFNRAMTDDSQAISLLQRFVDPNHTTLTLANLVHDGFRRFNEPFVTSMLSLWKAWHFKYLKQKAKIVIEKGANLFGVLDETGSLHGWFDEKVKRAEQSHAAPIDRLAALPEVFVQISSLEKGGYPRVIEGVCILARNPSLHPGDIRVVRAVNVSKLRHLIDVIVFPQTGDIDLASMCSGGDLDGDDYLIMWDPDLIPAQDKWFTKPMADTNEVAPELDRDVTVDDMTSFFVTFMKNNCLPRIASAHMAWADSLDGGVHEQKCIKLAAMHSAAVDYNKTGRATKMTWNLEPRQWPHFMEKRARSTYRSTKVLGRLYDAVETIHFVPDLSVPFDSRILKCDLVPASESFMEFAMRLKEEYDSAMLRIMAQFEIKTEFEVWSTFVLNHSRLFRDYKLHEDLGRVASTLRNGFRQRCFDHVGGRSLEDIAPLVVATYRVTHELATEALARRREGPTLYDDDGDLKDEIGSNGEDVLPLISFPWVFHEYLGKIATGQFHKAKLETYRNGQSSGKIYTHAEAETLLLGIEQEVEQAMTPGADKKIQTEMTNAVFEKMLAKIDVRSSDADEIEVKKVPIDTHEKLSSLDTFDSRIDVNFSVESLHDSNDNAVPLVTSEREDEDDKADEVETIADEIEIVESESSIRQSMLKQLLGMIGA</sequence>
<dbReference type="Pfam" id="PF05183">
    <property type="entry name" value="RdRP"/>
    <property type="match status" value="1"/>
</dbReference>
<evidence type="ECO:0000256" key="8">
    <source>
        <dbReference type="RuleBase" id="RU363098"/>
    </source>
</evidence>
<feature type="domain" description="RDRP core" evidence="9">
    <location>
        <begin position="439"/>
        <end position="1019"/>
    </location>
</feature>